<dbReference type="Proteomes" id="UP000008064">
    <property type="component" value="Unassembled WGS sequence"/>
</dbReference>
<reference evidence="3" key="1">
    <citation type="submission" date="2011-04" db="EMBL/GenBank/DDBJ databases">
        <title>Evolution of plant cell wall degrading machinery underlies the functional diversity of forest fungi.</title>
        <authorList>
            <consortium name="US DOE Joint Genome Institute (JGI-PGF)"/>
            <person name="Eastwood D.C."/>
            <person name="Floudas D."/>
            <person name="Binder M."/>
            <person name="Majcherczyk A."/>
            <person name="Schneider P."/>
            <person name="Aerts A."/>
            <person name="Asiegbu F.O."/>
            <person name="Baker S.E."/>
            <person name="Barry K."/>
            <person name="Bendiksby M."/>
            <person name="Blumentritt M."/>
            <person name="Coutinho P.M."/>
            <person name="Cullen D."/>
            <person name="Cullen D."/>
            <person name="Gathman A."/>
            <person name="Goodell B."/>
            <person name="Henrissat B."/>
            <person name="Ihrmark K."/>
            <person name="Kauserud H."/>
            <person name="Kohler A."/>
            <person name="LaButti K."/>
            <person name="Lapidus A."/>
            <person name="Lavin J.L."/>
            <person name="Lee Y.-H."/>
            <person name="Lindquist E."/>
            <person name="Lilly W."/>
            <person name="Lucas S."/>
            <person name="Morin E."/>
            <person name="Murat C."/>
            <person name="Oguiza J.A."/>
            <person name="Park J."/>
            <person name="Pisabarro A.G."/>
            <person name="Riley R."/>
            <person name="Rosling A."/>
            <person name="Salamov A."/>
            <person name="Schmidt O."/>
            <person name="Schmutz J."/>
            <person name="Skrede I."/>
            <person name="Stenlid J."/>
            <person name="Wiebenga A."/>
            <person name="Xie X."/>
            <person name="Kues U."/>
            <person name="Hibbett D.S."/>
            <person name="Hoffmeister D."/>
            <person name="Hogberg N."/>
            <person name="Martin F."/>
            <person name="Grigoriev I.V."/>
            <person name="Watkinson S.C."/>
        </authorList>
    </citation>
    <scope>NUCLEOTIDE SEQUENCE</scope>
    <source>
        <strain evidence="3">S7.9</strain>
    </source>
</reference>
<dbReference type="PANTHER" id="PTHR23159">
    <property type="entry name" value="CENTROSOMAL PROTEIN 2"/>
    <property type="match status" value="1"/>
</dbReference>
<feature type="compositionally biased region" description="Polar residues" evidence="2">
    <location>
        <begin position="340"/>
        <end position="349"/>
    </location>
</feature>
<evidence type="ECO:0000256" key="1">
    <source>
        <dbReference type="SAM" id="Coils"/>
    </source>
</evidence>
<keyword evidence="1" id="KW-0175">Coiled coil</keyword>
<evidence type="ECO:0000256" key="2">
    <source>
        <dbReference type="SAM" id="MobiDB-lite"/>
    </source>
</evidence>
<feature type="region of interest" description="Disordered" evidence="2">
    <location>
        <begin position="557"/>
        <end position="588"/>
    </location>
</feature>
<feature type="region of interest" description="Disordered" evidence="2">
    <location>
        <begin position="300"/>
        <end position="353"/>
    </location>
</feature>
<dbReference type="RefSeq" id="XP_007318318.1">
    <property type="nucleotide sequence ID" value="XM_007318256.1"/>
</dbReference>
<dbReference type="GeneID" id="18814941"/>
<accession>F8NW42</accession>
<evidence type="ECO:0000313" key="3">
    <source>
        <dbReference type="EMBL" id="EGO24299.1"/>
    </source>
</evidence>
<protein>
    <submittedName>
        <fullName evidence="3">Uncharacterized protein</fullName>
    </submittedName>
</protein>
<dbReference type="EMBL" id="GL945434">
    <property type="protein sequence ID" value="EGO24299.1"/>
    <property type="molecule type" value="Genomic_DNA"/>
</dbReference>
<gene>
    <name evidence="3" type="ORF">SERLADRAFT_437906</name>
</gene>
<dbReference type="KEGG" id="sla:SERLADRAFT_437906"/>
<dbReference type="HOGENOM" id="CLU_486775_0_0_1"/>
<proteinExistence type="predicted"/>
<organism>
    <name type="scientific">Serpula lacrymans var. lacrymans (strain S7.9)</name>
    <name type="common">Dry rot fungus</name>
    <dbReference type="NCBI Taxonomy" id="578457"/>
    <lineage>
        <taxon>Eukaryota</taxon>
        <taxon>Fungi</taxon>
        <taxon>Dikarya</taxon>
        <taxon>Basidiomycota</taxon>
        <taxon>Agaricomycotina</taxon>
        <taxon>Agaricomycetes</taxon>
        <taxon>Agaricomycetidae</taxon>
        <taxon>Boletales</taxon>
        <taxon>Coniophorineae</taxon>
        <taxon>Serpulaceae</taxon>
        <taxon>Serpula</taxon>
    </lineage>
</organism>
<dbReference type="OrthoDB" id="2800708at2759"/>
<dbReference type="PANTHER" id="PTHR23159:SF60">
    <property type="entry name" value="SPINDLE ASSEMBLY ABNORMAL PROTEIN 4"/>
    <property type="match status" value="1"/>
</dbReference>
<name>F8NW42_SERL9</name>
<feature type="coiled-coil region" evidence="1">
    <location>
        <begin position="202"/>
        <end position="229"/>
    </location>
</feature>
<feature type="compositionally biased region" description="Polar residues" evidence="2">
    <location>
        <begin position="303"/>
        <end position="322"/>
    </location>
</feature>
<dbReference type="AlphaFoldDB" id="F8NW42"/>
<sequence length="618" mass="69228">MYNNPRKPQNMGNRTRKTIYDTSFDLRAQILEKDEKITWLESQVEAYNAKASHAQARLLATFDALDSLQSKHALELSSEKLAKERLSIKLDRYLDYVKAVETEKDDLKDAVEHLIQKGGFSQIPRVVSWGRANLLKSMYFTHNVVEVSNDMSLWPFSRMRISSLADPMQSNKRKEVEECNTQLLAYASGIITKLRAERDLERKGHRETYEKANNRIVELEAQIALREAELEACVQHGCTHSQSVQTSDTRRKTKARLSSRLPAPNLTDEDCLKVLTMADAKNKTLEQEVRDLLERLDKARSVVPTSSQQVDSRYQAEPQQVKESADALATPASVPRRNHFTSAPAQPKQSSEEVHTIAVTATVLPGNTIEDVRQVSLPVTGSARDAQTPAPVLNNIQTIGELSNQITALRSRMNALKSEKSAIVDLIDGDKEIPHGATTDNFDYILLVEEECIRLDSQVQCLQRELENCQNAATSREKQLLDEIERLKASGRSPSAVQIRAVSPEHIEDDFDVGQSMDLATPLQPTSILIAPTQECERSLVTDPSWIPLPPSPRSLSPGPLINWSPPPGSGQPSSHEKLMQVSGKLERAKSQLDEKEILLAELRADMENLQQQILSRK</sequence>
<feature type="coiled-coil region" evidence="1">
    <location>
        <begin position="452"/>
        <end position="479"/>
    </location>
</feature>
<feature type="compositionally biased region" description="Basic and acidic residues" evidence="2">
    <location>
        <begin position="575"/>
        <end position="588"/>
    </location>
</feature>